<dbReference type="InterPro" id="IPR008767">
    <property type="entry name" value="Phage_SPP1_head-tail_adaptor"/>
</dbReference>
<dbReference type="RefSeq" id="WP_005863456.1">
    <property type="nucleotide sequence ID" value="NZ_AAYA01000020.1"/>
</dbReference>
<sequence>MRHLLAFDAPQRTPDGYGGQVISWAEQFKSWGQLIYQRGGEDAVAGAQAVTASFKVKIPTCIAARALTGEYRMRTVNTGLPAGEGEDLLPGQRYNLRQVDALSDRNHVWVVAVSGVSI</sequence>
<dbReference type="AlphaFoldDB" id="A3KA57"/>
<dbReference type="Gene3D" id="2.40.10.270">
    <property type="entry name" value="Bacteriophage SPP1 head-tail adaptor protein"/>
    <property type="match status" value="1"/>
</dbReference>
<gene>
    <name evidence="1" type="ORF">SSE37_25368</name>
</gene>
<reference evidence="1 2" key="1">
    <citation type="submission" date="2006-06" db="EMBL/GenBank/DDBJ databases">
        <authorList>
            <person name="Moran M.A."/>
            <person name="Ferriera S."/>
            <person name="Johnson J."/>
            <person name="Kravitz S."/>
            <person name="Beeson K."/>
            <person name="Sutton G."/>
            <person name="Rogers Y.-H."/>
            <person name="Friedman R."/>
            <person name="Frazier M."/>
            <person name="Venter J.C."/>
        </authorList>
    </citation>
    <scope>NUCLEOTIDE SEQUENCE [LARGE SCALE GENOMIC DNA]</scope>
    <source>
        <strain evidence="1 2">E-37</strain>
    </source>
</reference>
<name>A3KA57_SAGS3</name>
<evidence type="ECO:0000313" key="2">
    <source>
        <dbReference type="Proteomes" id="UP000005713"/>
    </source>
</evidence>
<protein>
    <recommendedName>
        <fullName evidence="3">Phage head-tail adaptor</fullName>
    </recommendedName>
</protein>
<dbReference type="Pfam" id="PF05521">
    <property type="entry name" value="Phage_HCP"/>
    <property type="match status" value="1"/>
</dbReference>
<organism evidence="1 2">
    <name type="scientific">Sagittula stellata (strain ATCC 700073 / DSM 11524 / E-37)</name>
    <dbReference type="NCBI Taxonomy" id="388399"/>
    <lineage>
        <taxon>Bacteria</taxon>
        <taxon>Pseudomonadati</taxon>
        <taxon>Pseudomonadota</taxon>
        <taxon>Alphaproteobacteria</taxon>
        <taxon>Rhodobacterales</taxon>
        <taxon>Roseobacteraceae</taxon>
        <taxon>Sagittula</taxon>
    </lineage>
</organism>
<accession>A3KA57</accession>
<comment type="caution">
    <text evidence="1">The sequence shown here is derived from an EMBL/GenBank/DDBJ whole genome shotgun (WGS) entry which is preliminary data.</text>
</comment>
<proteinExistence type="predicted"/>
<dbReference type="EMBL" id="AAYA01000020">
    <property type="protein sequence ID" value="EBA06000.1"/>
    <property type="molecule type" value="Genomic_DNA"/>
</dbReference>
<dbReference type="Proteomes" id="UP000005713">
    <property type="component" value="Unassembled WGS sequence"/>
</dbReference>
<keyword evidence="2" id="KW-1185">Reference proteome</keyword>
<evidence type="ECO:0008006" key="3">
    <source>
        <dbReference type="Google" id="ProtNLM"/>
    </source>
</evidence>
<evidence type="ECO:0000313" key="1">
    <source>
        <dbReference type="EMBL" id="EBA06000.1"/>
    </source>
</evidence>
<dbReference type="InterPro" id="IPR038666">
    <property type="entry name" value="SSP1_head-tail_sf"/>
</dbReference>